<dbReference type="InterPro" id="IPR012338">
    <property type="entry name" value="Beta-lactam/transpept-like"/>
</dbReference>
<feature type="domain" description="Beta-lactamase-related" evidence="2">
    <location>
        <begin position="38"/>
        <end position="351"/>
    </location>
</feature>
<gene>
    <name evidence="3" type="ORF">GCM10010406_38020</name>
</gene>
<dbReference type="SUPFAM" id="SSF56601">
    <property type="entry name" value="beta-lactamase/transpeptidase-like"/>
    <property type="match status" value="1"/>
</dbReference>
<dbReference type="Pfam" id="PF00144">
    <property type="entry name" value="Beta-lactamase"/>
    <property type="match status" value="1"/>
</dbReference>
<accession>A0ABP5ZMW1</accession>
<evidence type="ECO:0000256" key="1">
    <source>
        <dbReference type="ARBA" id="ARBA00022801"/>
    </source>
</evidence>
<keyword evidence="1" id="KW-0378">Hydrolase</keyword>
<dbReference type="PANTHER" id="PTHR43283:SF11">
    <property type="entry name" value="BETA-LACTAMASE-RELATED DOMAIN-CONTAINING PROTEIN"/>
    <property type="match status" value="1"/>
</dbReference>
<evidence type="ECO:0000313" key="4">
    <source>
        <dbReference type="Proteomes" id="UP001501358"/>
    </source>
</evidence>
<dbReference type="InterPro" id="IPR050789">
    <property type="entry name" value="Diverse_Enzym_Activities"/>
</dbReference>
<dbReference type="InterPro" id="IPR001466">
    <property type="entry name" value="Beta-lactam-related"/>
</dbReference>
<dbReference type="RefSeq" id="WP_425582697.1">
    <property type="nucleotide sequence ID" value="NZ_BAAATA010000024.1"/>
</dbReference>
<evidence type="ECO:0000259" key="2">
    <source>
        <dbReference type="Pfam" id="PF00144"/>
    </source>
</evidence>
<evidence type="ECO:0000313" key="3">
    <source>
        <dbReference type="EMBL" id="GAA2497888.1"/>
    </source>
</evidence>
<dbReference type="EMBL" id="BAAATA010000024">
    <property type="protein sequence ID" value="GAA2497888.1"/>
    <property type="molecule type" value="Genomic_DNA"/>
</dbReference>
<sequence>MLRRGSAEEAGLDPGGLAALVDGLAAHLVPGAGRQRPWCAGAVVLAGRGDTVALEEALGHAFRYTAYDEATDTGVEAPPEERVPATVGTVFDIASLTKPFTALVAVRHALLGDLGLDDPVARHLPSFSRAGEAGITVRHLLTHTSGLRPELPLHEAGTAAERLRMLRDEAPLHAPGTAVVYSDLNMILLQLLLEEVTGRGLDALVAEEVTGPLGMRSTRFVPPASWRASTAATEDQRRPWARVDRGMLRGEVHDENAHALGGVAGHAGLFSTARDLALLCRGLLDGGPAADLVLGEGLGLELDRPWYMGELSGPRTAGHTGFTGTSLVLDPVRDVFLVLLANSVHPVRSWRSGSVPRATAATHLARACLP</sequence>
<comment type="caution">
    <text evidence="3">The sequence shown here is derived from an EMBL/GenBank/DDBJ whole genome shotgun (WGS) entry which is preliminary data.</text>
</comment>
<name>A0ABP5ZMW1_9ACTN</name>
<protein>
    <recommendedName>
        <fullName evidence="2">Beta-lactamase-related domain-containing protein</fullName>
    </recommendedName>
</protein>
<reference evidence="4" key="1">
    <citation type="journal article" date="2019" name="Int. J. Syst. Evol. Microbiol.">
        <title>The Global Catalogue of Microorganisms (GCM) 10K type strain sequencing project: providing services to taxonomists for standard genome sequencing and annotation.</title>
        <authorList>
            <consortium name="The Broad Institute Genomics Platform"/>
            <consortium name="The Broad Institute Genome Sequencing Center for Infectious Disease"/>
            <person name="Wu L."/>
            <person name="Ma J."/>
        </authorList>
    </citation>
    <scope>NUCLEOTIDE SEQUENCE [LARGE SCALE GENOMIC DNA]</scope>
    <source>
        <strain evidence="4">JCM 6307</strain>
    </source>
</reference>
<organism evidence="3 4">
    <name type="scientific">Streptomyces thermolineatus</name>
    <dbReference type="NCBI Taxonomy" id="44033"/>
    <lineage>
        <taxon>Bacteria</taxon>
        <taxon>Bacillati</taxon>
        <taxon>Actinomycetota</taxon>
        <taxon>Actinomycetes</taxon>
        <taxon>Kitasatosporales</taxon>
        <taxon>Streptomycetaceae</taxon>
        <taxon>Streptomyces</taxon>
    </lineage>
</organism>
<proteinExistence type="predicted"/>
<dbReference type="PANTHER" id="PTHR43283">
    <property type="entry name" value="BETA-LACTAMASE-RELATED"/>
    <property type="match status" value="1"/>
</dbReference>
<keyword evidence="4" id="KW-1185">Reference proteome</keyword>
<dbReference type="Gene3D" id="3.40.710.10">
    <property type="entry name" value="DD-peptidase/beta-lactamase superfamily"/>
    <property type="match status" value="1"/>
</dbReference>
<dbReference type="Proteomes" id="UP001501358">
    <property type="component" value="Unassembled WGS sequence"/>
</dbReference>